<dbReference type="Gene3D" id="1.10.357.10">
    <property type="entry name" value="Tetracycline Repressor, domain 2"/>
    <property type="match status" value="1"/>
</dbReference>
<feature type="DNA-binding region" description="H-T-H motif" evidence="4">
    <location>
        <begin position="43"/>
        <end position="62"/>
    </location>
</feature>
<organism evidence="6 7">
    <name type="scientific">Paraburkholderia unamae</name>
    <dbReference type="NCBI Taxonomy" id="219649"/>
    <lineage>
        <taxon>Bacteria</taxon>
        <taxon>Pseudomonadati</taxon>
        <taxon>Pseudomonadota</taxon>
        <taxon>Betaproteobacteria</taxon>
        <taxon>Burkholderiales</taxon>
        <taxon>Burkholderiaceae</taxon>
        <taxon>Paraburkholderia</taxon>
    </lineage>
</organism>
<reference evidence="6 7" key="1">
    <citation type="submission" date="2018-05" db="EMBL/GenBank/DDBJ databases">
        <title>Genomic Encyclopedia of Type Strains, Phase IV (KMG-V): Genome sequencing to study the core and pangenomes of soil and plant-associated prokaryotes.</title>
        <authorList>
            <person name="Whitman W."/>
        </authorList>
    </citation>
    <scope>NUCLEOTIDE SEQUENCE [LARGE SCALE GENOMIC DNA]</scope>
    <source>
        <strain evidence="6 7">SCZa-39</strain>
    </source>
</reference>
<evidence type="ECO:0000259" key="5">
    <source>
        <dbReference type="PROSITE" id="PS50977"/>
    </source>
</evidence>
<evidence type="ECO:0000256" key="2">
    <source>
        <dbReference type="ARBA" id="ARBA00023125"/>
    </source>
</evidence>
<name>A0ABX5K7L3_9BURK</name>
<keyword evidence="7" id="KW-1185">Reference proteome</keyword>
<keyword evidence="2 4" id="KW-0238">DNA-binding</keyword>
<sequence>MQTDDKDVQADAPDRIDYSQEAPTRILTAAARLIRRNGVRAVSFEGIAKAAGVTRGAIYYNFKGRDDLFLSLLEHLMDRRMAGLRKLLQASEPAARVNKVAALLAEDILEWRSWTTLFAETWLDALGSEALMERLAKLRTGFYHQIAGVLKEAFPHSQPEAQEEFAVILLGVVAGLAIEGSISGLSLGAPQLERFLVDAMMARFGA</sequence>
<dbReference type="InterPro" id="IPR050109">
    <property type="entry name" value="HTH-type_TetR-like_transc_reg"/>
</dbReference>
<dbReference type="PANTHER" id="PTHR30055">
    <property type="entry name" value="HTH-TYPE TRANSCRIPTIONAL REGULATOR RUTR"/>
    <property type="match status" value="1"/>
</dbReference>
<dbReference type="PROSITE" id="PS50977">
    <property type="entry name" value="HTH_TETR_2"/>
    <property type="match status" value="1"/>
</dbReference>
<comment type="caution">
    <text evidence="6">The sequence shown here is derived from an EMBL/GenBank/DDBJ whole genome shotgun (WGS) entry which is preliminary data.</text>
</comment>
<dbReference type="PRINTS" id="PR00455">
    <property type="entry name" value="HTHTETR"/>
</dbReference>
<dbReference type="SUPFAM" id="SSF46689">
    <property type="entry name" value="Homeodomain-like"/>
    <property type="match status" value="1"/>
</dbReference>
<dbReference type="Pfam" id="PF00440">
    <property type="entry name" value="TetR_N"/>
    <property type="match status" value="1"/>
</dbReference>
<keyword evidence="1" id="KW-0805">Transcription regulation</keyword>
<dbReference type="Proteomes" id="UP000245712">
    <property type="component" value="Unassembled WGS sequence"/>
</dbReference>
<evidence type="ECO:0000256" key="4">
    <source>
        <dbReference type="PROSITE-ProRule" id="PRU00335"/>
    </source>
</evidence>
<evidence type="ECO:0000313" key="6">
    <source>
        <dbReference type="EMBL" id="PVX62712.1"/>
    </source>
</evidence>
<keyword evidence="3" id="KW-0804">Transcription</keyword>
<evidence type="ECO:0000313" key="7">
    <source>
        <dbReference type="Proteomes" id="UP000245712"/>
    </source>
</evidence>
<accession>A0ABX5K7L3</accession>
<feature type="domain" description="HTH tetR-type" evidence="5">
    <location>
        <begin position="20"/>
        <end position="80"/>
    </location>
</feature>
<protein>
    <submittedName>
        <fullName evidence="6">TetR family transcriptional regulator</fullName>
    </submittedName>
</protein>
<dbReference type="EMBL" id="QEOB01000039">
    <property type="protein sequence ID" value="PVX62712.1"/>
    <property type="molecule type" value="Genomic_DNA"/>
</dbReference>
<evidence type="ECO:0000256" key="3">
    <source>
        <dbReference type="ARBA" id="ARBA00023163"/>
    </source>
</evidence>
<dbReference type="InterPro" id="IPR009057">
    <property type="entry name" value="Homeodomain-like_sf"/>
</dbReference>
<evidence type="ECO:0000256" key="1">
    <source>
        <dbReference type="ARBA" id="ARBA00023015"/>
    </source>
</evidence>
<proteinExistence type="predicted"/>
<dbReference type="InterPro" id="IPR001647">
    <property type="entry name" value="HTH_TetR"/>
</dbReference>
<gene>
    <name evidence="6" type="ORF">C7402_13919</name>
</gene>
<dbReference type="PANTHER" id="PTHR30055:SF234">
    <property type="entry name" value="HTH-TYPE TRANSCRIPTIONAL REGULATOR BETI"/>
    <property type="match status" value="1"/>
</dbReference>